<accession>A0A077ZJH2</accession>
<dbReference type="Pfam" id="PF07434">
    <property type="entry name" value="CblD"/>
    <property type="match status" value="1"/>
</dbReference>
<reference evidence="4" key="1">
    <citation type="submission" date="2014-01" db="EMBL/GenBank/DDBJ databases">
        <authorList>
            <person name="Aslett M."/>
        </authorList>
    </citation>
    <scope>NUCLEOTIDE SEQUENCE</scope>
</reference>
<evidence type="ECO:0000259" key="2">
    <source>
        <dbReference type="Pfam" id="PF16967"/>
    </source>
</evidence>
<dbReference type="Pfam" id="PF17271">
    <property type="entry name" value="Usher_TcfC"/>
    <property type="match status" value="1"/>
</dbReference>
<proteinExistence type="predicted"/>
<dbReference type="InterPro" id="IPR032636">
    <property type="entry name" value="Pilus_assem_E-set-like_dom"/>
</dbReference>
<dbReference type="OrthoDB" id="10320200at2759"/>
<evidence type="ECO:0000256" key="1">
    <source>
        <dbReference type="SAM" id="Phobius"/>
    </source>
</evidence>
<dbReference type="InterPro" id="IPR010888">
    <property type="entry name" value="CblD"/>
</dbReference>
<feature type="transmembrane region" description="Helical" evidence="1">
    <location>
        <begin position="12"/>
        <end position="32"/>
    </location>
</feature>
<dbReference type="EMBL" id="HG806773">
    <property type="protein sequence ID" value="CDW59884.1"/>
    <property type="molecule type" value="Genomic_DNA"/>
</dbReference>
<evidence type="ECO:0000259" key="3">
    <source>
        <dbReference type="Pfam" id="PF17271"/>
    </source>
</evidence>
<gene>
    <name evidence="4" type="ORF">TTRE_0000822801</name>
</gene>
<keyword evidence="1" id="KW-0472">Membrane</keyword>
<sequence length="1248" mass="137796">MPVFRGDGSNSSAPVAGPIFAGYWAIIITMLVMAGKRIAMDKKLLALLILASLSPAEAALTKIPAGFEVIAQGQQEYIEVYFSGKNLGKYYAMVNLDTVTFLDPASLYNKLELDVDDQKIAHIVKEKLSQPLARHGELACGYVRTDSGCGFLNTDTLEIIYNDEESSATLFINPQWNSAFDAKSLYLNPDKNTVNAFIHQQDINVLAQDDYQSLSIQGNGALGITENSYIGAHWNFNGYDADDVSDSNADVSDLYYRYDFLRRYYVQAGRMDNRTLFNAQGGNFTFNFLPLGAIDGMRIGSTLSYLNQAQSQQGTPVMVLLSRNSRVDAYRNEQLLGSFYLNSGSQFIDTSSFPPGSYSVALKVYENNQLTRTELVPFTKTGGLTDGNAQWFLQAGKTTSQASDDESSAYQLGVRLPLHPQYELYAGLANADNVSAFELGNDWTANLGGAGNLAISASVFRNDDGGKGDMQQANWSNSGWPTLGFYRTNSDGDACATDSRESYNALSCYESISATVSQNFVGWNMMLGYSRTQNNTDDSLRWDKQQSFENNYLRQTTAQSISETVQLSASRAFVMRDWILSTSVGVFHRNDNGGDNDDNGLYLSFSLSDTPTMDSNNNSHSTNVSTDYRYSDQDGDQTSWQLSHTFYNDSFSHKELGVTVGGLNTDTINSAVNGRWDGQYGNVYATVSDSYDRKNHDHLSAFTGTYSSTLAVSRYGVNLGASGTDDLLGAVLVDVKGFSEQDEESQDLQLEARVAGSRTLQLGQSDSVLFPYPGFQSGFVEVNDSSQGNQQGTTNIINGAGNRELMLLPGKLRYREVSASFNYNYIGRLLLPASVEKFPLVGLNSAMLLVAEDGGFTLEINGSEKELYLLSGQQFLKCPLSVVKKRASIRYSGDVTYGAKGGCTMRNRFIAAILGLFGAVTGVQAAPNVTSEITYDLANGRADYYFWNEEPPPEQTCTSAGNTSVVQIYLTEKRSGMRWPVKLKGYMTVQVWEDGPCKGWYDKKRLDDGTGYQCKDTINNVGYLAKTKVLTLYIEQEEMKKLPIGGLWEGKVKLHFSYPATDYQADIKLNVLDPNHIDVFFPEFAHATPRVQLDLHPTGSVNGSNYAQDLTMLDMCLYDGFNGNAISYEIMLKDEGRPAAGRRDGDFSIYRQGGTTTDEGERIDYRVKMYNPETGGQIDVRNNENMVWNSINLKRVRPVVLPGIRYAVMCVPTPLTLAVEKFSVMDKQAGYYMGKLSVIFTPSLPTIN</sequence>
<protein>
    <submittedName>
        <fullName evidence="4">CblD domain containing protein</fullName>
    </submittedName>
</protein>
<dbReference type="AlphaFoldDB" id="A0A077ZJH2"/>
<organism evidence="4 5">
    <name type="scientific">Trichuris trichiura</name>
    <name type="common">Whipworm</name>
    <name type="synonym">Trichocephalus trichiurus</name>
    <dbReference type="NCBI Taxonomy" id="36087"/>
    <lineage>
        <taxon>Eukaryota</taxon>
        <taxon>Metazoa</taxon>
        <taxon>Ecdysozoa</taxon>
        <taxon>Nematoda</taxon>
        <taxon>Enoplea</taxon>
        <taxon>Dorylaimia</taxon>
        <taxon>Trichinellida</taxon>
        <taxon>Trichuridae</taxon>
        <taxon>Trichuris</taxon>
    </lineage>
</organism>
<dbReference type="Gene3D" id="2.60.40.2040">
    <property type="entry name" value="CFA/I fimbrial subunit E, pilin domain"/>
    <property type="match status" value="1"/>
</dbReference>
<feature type="domain" description="TcfC Usher-like barrel" evidence="3">
    <location>
        <begin position="389"/>
        <end position="801"/>
    </location>
</feature>
<name>A0A077ZJH2_TRITR</name>
<keyword evidence="1" id="KW-1133">Transmembrane helix</keyword>
<keyword evidence="1" id="KW-0812">Transmembrane</keyword>
<keyword evidence="5" id="KW-1185">Reference proteome</keyword>
<dbReference type="InterPro" id="IPR043037">
    <property type="entry name" value="CfaE_adhesin"/>
</dbReference>
<dbReference type="Pfam" id="PF16967">
    <property type="entry name" value="TcfC"/>
    <property type="match status" value="1"/>
</dbReference>
<feature type="domain" description="Pilus assembly protein E-set like" evidence="2">
    <location>
        <begin position="314"/>
        <end position="380"/>
    </location>
</feature>
<evidence type="ECO:0000313" key="5">
    <source>
        <dbReference type="Proteomes" id="UP000030665"/>
    </source>
</evidence>
<dbReference type="Gene3D" id="2.60.40.2520">
    <property type="entry name" value="CFA/I fimbrial subunit E, adhesin domain"/>
    <property type="match status" value="1"/>
</dbReference>
<dbReference type="Proteomes" id="UP000030665">
    <property type="component" value="Unassembled WGS sequence"/>
</dbReference>
<dbReference type="InterPro" id="IPR035224">
    <property type="entry name" value="Usher_TcfC"/>
</dbReference>
<evidence type="ECO:0000313" key="4">
    <source>
        <dbReference type="EMBL" id="CDW59884.1"/>
    </source>
</evidence>
<reference evidence="4" key="2">
    <citation type="submission" date="2014-03" db="EMBL/GenBank/DDBJ databases">
        <title>The whipworm genome and dual-species transcriptomics of an intimate host-pathogen interaction.</title>
        <authorList>
            <person name="Foth B.J."/>
            <person name="Tsai I.J."/>
            <person name="Reid A.J."/>
            <person name="Bancroft A.J."/>
            <person name="Nichol S."/>
            <person name="Tracey A."/>
            <person name="Holroyd N."/>
            <person name="Cotton J.A."/>
            <person name="Stanley E.J."/>
            <person name="Zarowiecki M."/>
            <person name="Liu J.Z."/>
            <person name="Huckvale T."/>
            <person name="Cooper P.J."/>
            <person name="Grencis R.K."/>
            <person name="Berriman M."/>
        </authorList>
    </citation>
    <scope>NUCLEOTIDE SEQUENCE [LARGE SCALE GENOMIC DNA]</scope>
</reference>